<reference evidence="2 3" key="1">
    <citation type="submission" date="2019-07" db="EMBL/GenBank/DDBJ databases">
        <title>Rufibacter sp. nov., isolated from lake sediment.</title>
        <authorList>
            <person name="Qu J.-H."/>
        </authorList>
    </citation>
    <scope>NUCLEOTIDE SEQUENCE [LARGE SCALE GENOMIC DNA]</scope>
    <source>
        <strain evidence="2 3">NBS58-1</strain>
    </source>
</reference>
<dbReference type="Proteomes" id="UP000324133">
    <property type="component" value="Unassembled WGS sequence"/>
</dbReference>
<feature type="chain" id="PRO_5022868887" evidence="1">
    <location>
        <begin position="16"/>
        <end position="678"/>
    </location>
</feature>
<dbReference type="EMBL" id="VKKY01000002">
    <property type="protein sequence ID" value="KAA3437711.1"/>
    <property type="molecule type" value="Genomic_DNA"/>
</dbReference>
<evidence type="ECO:0000313" key="3">
    <source>
        <dbReference type="Proteomes" id="UP000324133"/>
    </source>
</evidence>
<accession>A0A5B6TCU7</accession>
<name>A0A5B6TCU7_9BACT</name>
<protein>
    <submittedName>
        <fullName evidence="2">Uncharacterized protein</fullName>
    </submittedName>
</protein>
<dbReference type="OrthoDB" id="1488584at2"/>
<keyword evidence="1" id="KW-0732">Signal</keyword>
<evidence type="ECO:0000256" key="1">
    <source>
        <dbReference type="SAM" id="SignalP"/>
    </source>
</evidence>
<dbReference type="RefSeq" id="WP_149090774.1">
    <property type="nucleotide sequence ID" value="NZ_VKKY01000002.1"/>
</dbReference>
<dbReference type="AlphaFoldDB" id="A0A5B6TCU7"/>
<proteinExistence type="predicted"/>
<organism evidence="2 3">
    <name type="scientific">Rufibacter hautae</name>
    <dbReference type="NCBI Taxonomy" id="2595005"/>
    <lineage>
        <taxon>Bacteria</taxon>
        <taxon>Pseudomonadati</taxon>
        <taxon>Bacteroidota</taxon>
        <taxon>Cytophagia</taxon>
        <taxon>Cytophagales</taxon>
        <taxon>Hymenobacteraceae</taxon>
        <taxon>Rufibacter</taxon>
    </lineage>
</organism>
<gene>
    <name evidence="2" type="ORF">FOA19_10430</name>
</gene>
<feature type="signal peptide" evidence="1">
    <location>
        <begin position="1"/>
        <end position="15"/>
    </location>
</feature>
<sequence>MKIILLTFLVSSVMACQLSLGQVAYYDALELNKYLDKKGQFITDDSTKSGGEILKVGALYGILKVYLPDSLKSRVPLSNQTIHKFYFENNPFIKNLLFNPELIALSSVRTIEKAKNGLENIGNLDVTNLAVAIADFMIQRSKEELTVTFFDRFKEDVNKYPELRTLFPTTSSFLDSFASHEYGVMLKVLRQSFNNDFSNLGTRLRSLRNLSTADCSLIATSKHKSNCETRIQAYQNAFNNEKSIYFFAATIAVDSLNLGSNIGNIIAAIANDQQVNKFLDSNIANAAKLSNLFSESLRTTEKGKVYIDKAQLNLLINNPVALNIYLGLLYQNSKNRQIKFNTKSTGVVDFASKLKPLANNTSYLVDFISSAETINQNVLEIQIKKQDKGEFTINDYMQYANSAVALIEKSLNIGTVFGMETPEEFAKYINVSRSGINLYYNLKSKDYSSGVFNTIVVLEQTFGNDFKYKDRVLKYGSFMAAVSEAENSDEIKDAIETVALPAGSSRIKRETEFNVSLNGYIGGFYGREILYPLAINKSATSLGVFAPVGVGANWGIKPSKPNHGGKSVSAFLSLIDVGAIAALRLEDDDPNDSNDQNNQGATFPQVKLKNIIAPGLFGIFGFGKSPFSLGAGAQIGPTLREVTTTAVQGIEDNFYLRYSLFFTVDIPFFNLYTKPRVN</sequence>
<keyword evidence="3" id="KW-1185">Reference proteome</keyword>
<dbReference type="PROSITE" id="PS51257">
    <property type="entry name" value="PROKAR_LIPOPROTEIN"/>
    <property type="match status" value="1"/>
</dbReference>
<comment type="caution">
    <text evidence="2">The sequence shown here is derived from an EMBL/GenBank/DDBJ whole genome shotgun (WGS) entry which is preliminary data.</text>
</comment>
<evidence type="ECO:0000313" key="2">
    <source>
        <dbReference type="EMBL" id="KAA3437711.1"/>
    </source>
</evidence>